<organism evidence="1 2">
    <name type="scientific">Coniosporium uncinatum</name>
    <dbReference type="NCBI Taxonomy" id="93489"/>
    <lineage>
        <taxon>Eukaryota</taxon>
        <taxon>Fungi</taxon>
        <taxon>Dikarya</taxon>
        <taxon>Ascomycota</taxon>
        <taxon>Pezizomycotina</taxon>
        <taxon>Dothideomycetes</taxon>
        <taxon>Dothideomycetes incertae sedis</taxon>
        <taxon>Coniosporium</taxon>
    </lineage>
</organism>
<evidence type="ECO:0000313" key="2">
    <source>
        <dbReference type="Proteomes" id="UP001186974"/>
    </source>
</evidence>
<name>A0ACC3CSH6_9PEZI</name>
<dbReference type="Proteomes" id="UP001186974">
    <property type="component" value="Unassembled WGS sequence"/>
</dbReference>
<feature type="non-terminal residue" evidence="1">
    <location>
        <position position="278"/>
    </location>
</feature>
<gene>
    <name evidence="1" type="ORF">LTS18_002230</name>
</gene>
<dbReference type="EMBL" id="JAWDJW010012450">
    <property type="protein sequence ID" value="KAK3044081.1"/>
    <property type="molecule type" value="Genomic_DNA"/>
</dbReference>
<evidence type="ECO:0000313" key="1">
    <source>
        <dbReference type="EMBL" id="KAK3044081.1"/>
    </source>
</evidence>
<reference evidence="1" key="1">
    <citation type="submission" date="2024-09" db="EMBL/GenBank/DDBJ databases">
        <title>Black Yeasts Isolated from many extreme environments.</title>
        <authorList>
            <person name="Coleine C."/>
            <person name="Stajich J.E."/>
            <person name="Selbmann L."/>
        </authorList>
    </citation>
    <scope>NUCLEOTIDE SEQUENCE</scope>
    <source>
        <strain evidence="1">CCFEE 5737</strain>
    </source>
</reference>
<protein>
    <submittedName>
        <fullName evidence="1">Uncharacterized protein</fullName>
    </submittedName>
</protein>
<proteinExistence type="predicted"/>
<accession>A0ACC3CSH6</accession>
<sequence length="278" mass="31255">MSLSLHVSAHPNNTLIVQPSSPPANGDLTFYLSELPDFTVHQIDERELPDRSLVKRGGSHQFKSCEDRFEQGNDALVKALQDVESEEPYWEDLRQVDLHEQALTSLHLLDLFCDRAEVVDVAGNAIAQLNGVPSTTRSLNAARNCLTSLTNWGHLMNLQYLDVSGNDIDNLRGFSCLIHLRELRADNNRIEGLDGIHQLDGLLSLSLCGNRLRVVDFEHTGLKRLTHLDMAENEVTAIHNLQQLPELTILNLDNNKLTEFPPDDLAIRPYSNLRTLKL</sequence>
<keyword evidence="2" id="KW-1185">Reference proteome</keyword>
<comment type="caution">
    <text evidence="1">The sequence shown here is derived from an EMBL/GenBank/DDBJ whole genome shotgun (WGS) entry which is preliminary data.</text>
</comment>